<evidence type="ECO:0000313" key="2">
    <source>
        <dbReference type="EMBL" id="SMF93878.1"/>
    </source>
</evidence>
<proteinExistence type="predicted"/>
<evidence type="ECO:0000313" key="3">
    <source>
        <dbReference type="Proteomes" id="UP000192923"/>
    </source>
</evidence>
<organism evidence="2 3">
    <name type="scientific">Methylomagnum ishizawai</name>
    <dbReference type="NCBI Taxonomy" id="1760988"/>
    <lineage>
        <taxon>Bacteria</taxon>
        <taxon>Pseudomonadati</taxon>
        <taxon>Pseudomonadota</taxon>
        <taxon>Gammaproteobacteria</taxon>
        <taxon>Methylococcales</taxon>
        <taxon>Methylococcaceae</taxon>
        <taxon>Methylomagnum</taxon>
    </lineage>
</organism>
<feature type="signal peptide" evidence="1">
    <location>
        <begin position="1"/>
        <end position="26"/>
    </location>
</feature>
<feature type="chain" id="PRO_5012464260" description="Ig-like domain-containing protein" evidence="1">
    <location>
        <begin position="27"/>
        <end position="134"/>
    </location>
</feature>
<keyword evidence="1" id="KW-0732">Signal</keyword>
<keyword evidence="3" id="KW-1185">Reference proteome</keyword>
<dbReference type="AlphaFoldDB" id="A0A1Y6CTE2"/>
<dbReference type="Proteomes" id="UP000192923">
    <property type="component" value="Unassembled WGS sequence"/>
</dbReference>
<dbReference type="OrthoDB" id="5570376at2"/>
<name>A0A1Y6CTE2_9GAMM</name>
<evidence type="ECO:0000256" key="1">
    <source>
        <dbReference type="SAM" id="SignalP"/>
    </source>
</evidence>
<reference evidence="2 3" key="1">
    <citation type="submission" date="2016-12" db="EMBL/GenBank/DDBJ databases">
        <authorList>
            <person name="Song W.-J."/>
            <person name="Kurnit D.M."/>
        </authorList>
    </citation>
    <scope>NUCLEOTIDE SEQUENCE [LARGE SCALE GENOMIC DNA]</scope>
    <source>
        <strain evidence="2 3">175</strain>
    </source>
</reference>
<gene>
    <name evidence="2" type="ORF">SAMN02949497_1172</name>
</gene>
<accession>A0A1Y6CTE2</accession>
<protein>
    <recommendedName>
        <fullName evidence="4">Ig-like domain-containing protein</fullName>
    </recommendedName>
</protein>
<dbReference type="EMBL" id="FXAM01000001">
    <property type="protein sequence ID" value="SMF93878.1"/>
    <property type="molecule type" value="Genomic_DNA"/>
</dbReference>
<dbReference type="RefSeq" id="WP_085216152.1">
    <property type="nucleotide sequence ID" value="NZ_FXAM01000001.1"/>
</dbReference>
<evidence type="ECO:0008006" key="4">
    <source>
        <dbReference type="Google" id="ProtNLM"/>
    </source>
</evidence>
<sequence>MRTKGNIVLGLSSLLAVGALPPPAFGFAVGHHGGIILNCTAPVFFEESPPKDAKVAAFDRFSFTASDDTDPETLKVWVNAQPVEIAITPQRSGRLTVSGKLAQPLTQGKAWIKATGVSHDGCDQLHTWNVYIAP</sequence>